<dbReference type="SUPFAM" id="SSF56112">
    <property type="entry name" value="Protein kinase-like (PK-like)"/>
    <property type="match status" value="1"/>
</dbReference>
<dbReference type="STRING" id="158441.A0A226EVZ9"/>
<dbReference type="Gene3D" id="1.10.510.10">
    <property type="entry name" value="Transferase(Phosphotransferase) domain 1"/>
    <property type="match status" value="1"/>
</dbReference>
<sequence>MEFLRNNRLEIKMIVSSRTASCIVGIADLIFIAGFVAIHTIEIIHCREVPALLIAFLTMAGPINLILALILLLGTKQKNLQKCQLYTIAWVLAWLALLILEIIFLAKYLPLSTYLAKISPFKSLFFAQIVAYPVFLLYKPVSLLFIYKFIMDIIRQRREHQGRKNSSVLSRTSSFRGSAPRHYNNGKSSNFMMTPQQTQHSQSNLNTTTIPRYMHSPSPNLVPFGYGTTLRGRRESEIYERVQGVDDLLHQIEFPQENHVSSDQFQIGETLLKMEHDFFVKKGTLTKEWTSSESGSFGRPRHTSPDAMLQRVTVAIKIFRQNVDVEAVRRMLLETKILTMFINHNNVIKLLGFCTENVHKGKMTLILEYCERGTLEDFLKENYSEFQDLIVNDKFCLKNKAIVENLNNSSSQENIYENIMASIISPGQQPPSTQQEEGGLFVFNSKTLVNWSFQIANGMEFINANGVIHGNLMAKNCIVDDQNRIKIGNFTFATQLYHFKQTQKPIDFCKIQLPWRWMAIECMNTDPPSDLAFTEKSDMWAYGVILWELFSVGCVPYEGLVTSDFFPKLVAGERLEKPPFATSEVVCNYDKVLEPSGTKKAKFYRY</sequence>
<gene>
    <name evidence="3" type="ORF">Fcan01_04125</name>
</gene>
<keyword evidence="1" id="KW-0472">Membrane</keyword>
<comment type="caution">
    <text evidence="3">The sequence shown here is derived from an EMBL/GenBank/DDBJ whole genome shotgun (WGS) entry which is preliminary data.</text>
</comment>
<dbReference type="GO" id="GO:0043235">
    <property type="term" value="C:receptor complex"/>
    <property type="evidence" value="ECO:0007669"/>
    <property type="project" value="TreeGrafter"/>
</dbReference>
<evidence type="ECO:0000313" key="3">
    <source>
        <dbReference type="EMBL" id="OXA60786.1"/>
    </source>
</evidence>
<dbReference type="GO" id="GO:0005886">
    <property type="term" value="C:plasma membrane"/>
    <property type="evidence" value="ECO:0007669"/>
    <property type="project" value="TreeGrafter"/>
</dbReference>
<evidence type="ECO:0000259" key="2">
    <source>
        <dbReference type="PROSITE" id="PS50011"/>
    </source>
</evidence>
<dbReference type="EMBL" id="LNIX01000002">
    <property type="protein sequence ID" value="OXA60786.1"/>
    <property type="molecule type" value="Genomic_DNA"/>
</dbReference>
<reference evidence="3 4" key="1">
    <citation type="submission" date="2015-12" db="EMBL/GenBank/DDBJ databases">
        <title>The genome of Folsomia candida.</title>
        <authorList>
            <person name="Faddeeva A."/>
            <person name="Derks M.F."/>
            <person name="Anvar Y."/>
            <person name="Smit S."/>
            <person name="Van Straalen N."/>
            <person name="Roelofs D."/>
        </authorList>
    </citation>
    <scope>NUCLEOTIDE SEQUENCE [LARGE SCALE GENOMIC DNA]</scope>
    <source>
        <strain evidence="3 4">VU population</strain>
        <tissue evidence="3">Whole body</tissue>
    </source>
</reference>
<feature type="domain" description="Protein kinase" evidence="2">
    <location>
        <begin position="286"/>
        <end position="606"/>
    </location>
</feature>
<dbReference type="Proteomes" id="UP000198287">
    <property type="component" value="Unassembled WGS sequence"/>
</dbReference>
<dbReference type="OrthoDB" id="3256376at2759"/>
<dbReference type="PANTHER" id="PTHR24416:SF600">
    <property type="entry name" value="PDGF- AND VEGF-RECEPTOR RELATED, ISOFORM J"/>
    <property type="match status" value="1"/>
</dbReference>
<feature type="transmembrane region" description="Helical" evidence="1">
    <location>
        <begin position="53"/>
        <end position="73"/>
    </location>
</feature>
<dbReference type="Gene3D" id="3.30.200.20">
    <property type="entry name" value="Phosphorylase Kinase, domain 1"/>
    <property type="match status" value="1"/>
</dbReference>
<dbReference type="PANTHER" id="PTHR24416">
    <property type="entry name" value="TYROSINE-PROTEIN KINASE RECEPTOR"/>
    <property type="match status" value="1"/>
</dbReference>
<dbReference type="GO" id="GO:0005524">
    <property type="term" value="F:ATP binding"/>
    <property type="evidence" value="ECO:0007669"/>
    <property type="project" value="InterPro"/>
</dbReference>
<keyword evidence="3" id="KW-0675">Receptor</keyword>
<keyword evidence="1" id="KW-1133">Transmembrane helix</keyword>
<name>A0A226EVZ9_FOLCA</name>
<accession>A0A226EVZ9</accession>
<dbReference type="InterPro" id="IPR050122">
    <property type="entry name" value="RTK"/>
</dbReference>
<dbReference type="AlphaFoldDB" id="A0A226EVZ9"/>
<feature type="transmembrane region" description="Helical" evidence="1">
    <location>
        <begin position="20"/>
        <end position="41"/>
    </location>
</feature>
<dbReference type="InterPro" id="IPR000719">
    <property type="entry name" value="Prot_kinase_dom"/>
</dbReference>
<keyword evidence="4" id="KW-1185">Reference proteome</keyword>
<dbReference type="PROSITE" id="PS50011">
    <property type="entry name" value="PROTEIN_KINASE_DOM"/>
    <property type="match status" value="1"/>
</dbReference>
<evidence type="ECO:0000256" key="1">
    <source>
        <dbReference type="SAM" id="Phobius"/>
    </source>
</evidence>
<dbReference type="InterPro" id="IPR011009">
    <property type="entry name" value="Kinase-like_dom_sf"/>
</dbReference>
<organism evidence="3 4">
    <name type="scientific">Folsomia candida</name>
    <name type="common">Springtail</name>
    <dbReference type="NCBI Taxonomy" id="158441"/>
    <lineage>
        <taxon>Eukaryota</taxon>
        <taxon>Metazoa</taxon>
        <taxon>Ecdysozoa</taxon>
        <taxon>Arthropoda</taxon>
        <taxon>Hexapoda</taxon>
        <taxon>Collembola</taxon>
        <taxon>Entomobryomorpha</taxon>
        <taxon>Isotomoidea</taxon>
        <taxon>Isotomidae</taxon>
        <taxon>Proisotominae</taxon>
        <taxon>Folsomia</taxon>
    </lineage>
</organism>
<keyword evidence="1" id="KW-0812">Transmembrane</keyword>
<dbReference type="GO" id="GO:0004714">
    <property type="term" value="F:transmembrane receptor protein tyrosine kinase activity"/>
    <property type="evidence" value="ECO:0007669"/>
    <property type="project" value="TreeGrafter"/>
</dbReference>
<feature type="transmembrane region" description="Helical" evidence="1">
    <location>
        <begin position="129"/>
        <end position="150"/>
    </location>
</feature>
<protein>
    <submittedName>
        <fullName evidence="3">Vascular endothelial growth factor receptor 1</fullName>
    </submittedName>
</protein>
<dbReference type="InterPro" id="IPR001245">
    <property type="entry name" value="Ser-Thr/Tyr_kinase_cat_dom"/>
</dbReference>
<feature type="transmembrane region" description="Helical" evidence="1">
    <location>
        <begin position="85"/>
        <end position="109"/>
    </location>
</feature>
<evidence type="ECO:0000313" key="4">
    <source>
        <dbReference type="Proteomes" id="UP000198287"/>
    </source>
</evidence>
<dbReference type="GO" id="GO:0007169">
    <property type="term" value="P:cell surface receptor protein tyrosine kinase signaling pathway"/>
    <property type="evidence" value="ECO:0007669"/>
    <property type="project" value="TreeGrafter"/>
</dbReference>
<proteinExistence type="predicted"/>
<dbReference type="Pfam" id="PF07714">
    <property type="entry name" value="PK_Tyr_Ser-Thr"/>
    <property type="match status" value="1"/>
</dbReference>